<evidence type="ECO:0000313" key="6">
    <source>
        <dbReference type="WBParaSite" id="MBELARI_LOCUS4190"/>
    </source>
</evidence>
<dbReference type="Proteomes" id="UP000887575">
    <property type="component" value="Unassembled WGS sequence"/>
</dbReference>
<evidence type="ECO:0000313" key="5">
    <source>
        <dbReference type="Proteomes" id="UP000887575"/>
    </source>
</evidence>
<name>A0AAF3J955_9BILA</name>
<keyword evidence="3" id="KW-1133">Transmembrane helix</keyword>
<dbReference type="InterPro" id="IPR036734">
    <property type="entry name" value="Neur_chan_lig-bd_sf"/>
</dbReference>
<feature type="transmembrane region" description="Helical" evidence="3">
    <location>
        <begin position="144"/>
        <end position="171"/>
    </location>
</feature>
<organism evidence="5 6">
    <name type="scientific">Mesorhabditis belari</name>
    <dbReference type="NCBI Taxonomy" id="2138241"/>
    <lineage>
        <taxon>Eukaryota</taxon>
        <taxon>Metazoa</taxon>
        <taxon>Ecdysozoa</taxon>
        <taxon>Nematoda</taxon>
        <taxon>Chromadorea</taxon>
        <taxon>Rhabditida</taxon>
        <taxon>Rhabditina</taxon>
        <taxon>Rhabditomorpha</taxon>
        <taxon>Rhabditoidea</taxon>
        <taxon>Rhabditidae</taxon>
        <taxon>Mesorhabditinae</taxon>
        <taxon>Mesorhabditis</taxon>
    </lineage>
</organism>
<proteinExistence type="predicted"/>
<dbReference type="SUPFAM" id="SSF63712">
    <property type="entry name" value="Nicotinic receptor ligand binding domain-like"/>
    <property type="match status" value="1"/>
</dbReference>
<dbReference type="Pfam" id="PF02931">
    <property type="entry name" value="Neur_chan_LBD"/>
    <property type="match status" value="1"/>
</dbReference>
<feature type="transmembrane region" description="Helical" evidence="3">
    <location>
        <begin position="66"/>
        <end position="86"/>
    </location>
</feature>
<comment type="subcellular location">
    <subcellularLocation>
        <location evidence="1">Membrane</location>
    </subcellularLocation>
</comment>
<feature type="transmembrane region" description="Helical" evidence="3">
    <location>
        <begin position="98"/>
        <end position="124"/>
    </location>
</feature>
<dbReference type="Gene3D" id="2.70.170.10">
    <property type="entry name" value="Neurotransmitter-gated ion-channel ligand-binding domain"/>
    <property type="match status" value="1"/>
</dbReference>
<protein>
    <recommendedName>
        <fullName evidence="4">Neurotransmitter-gated ion-channel ligand-binding domain-containing protein</fullName>
    </recommendedName>
</protein>
<dbReference type="PROSITE" id="PS00236">
    <property type="entry name" value="NEUROTR_ION_CHANNEL"/>
    <property type="match status" value="1"/>
</dbReference>
<feature type="transmembrane region" description="Helical" evidence="3">
    <location>
        <begin position="38"/>
        <end position="60"/>
    </location>
</feature>
<keyword evidence="3" id="KW-0812">Transmembrane</keyword>
<accession>A0AAF3J955</accession>
<evidence type="ECO:0000256" key="3">
    <source>
        <dbReference type="SAM" id="Phobius"/>
    </source>
</evidence>
<dbReference type="GO" id="GO:0005230">
    <property type="term" value="F:extracellular ligand-gated monoatomic ion channel activity"/>
    <property type="evidence" value="ECO:0007669"/>
    <property type="project" value="InterPro"/>
</dbReference>
<sequence length="289" mass="32634">MPKWLWKPTLKKMPDHEPTPKEYRCCCGCCTSQCGFTFLTCLMVIGTILSMAATVAVLFYRAPITYSYLSMVNAVISILMTLMALLARSTLRPIFMQLCWLVMLFNYGVGVVNIVHGLIVALNMNGQSIQINGYLYTYRSDPVWIGGIAGGMGLIMLVIGLWILTCAYSFYRYIRDRQYYLENRGSGGGAKNFTVTDVLPDYRRTVQILANGTIIYVSKVYVETICDLKLGKFPFDHQDCPIRFIVNSYPEFLVTASGMLEPFDVPNTTVRLKQIVSIENSNLKNYQSV</sequence>
<keyword evidence="5" id="KW-1185">Reference proteome</keyword>
<reference evidence="6" key="1">
    <citation type="submission" date="2024-02" db="UniProtKB">
        <authorList>
            <consortium name="WormBaseParasite"/>
        </authorList>
    </citation>
    <scope>IDENTIFICATION</scope>
</reference>
<dbReference type="WBParaSite" id="MBELARI_LOCUS4190">
    <property type="protein sequence ID" value="MBELARI_LOCUS4190"/>
    <property type="gene ID" value="MBELARI_LOCUS4190"/>
</dbReference>
<dbReference type="InterPro" id="IPR006202">
    <property type="entry name" value="Neur_chan_lig-bd"/>
</dbReference>
<evidence type="ECO:0000259" key="4">
    <source>
        <dbReference type="Pfam" id="PF02931"/>
    </source>
</evidence>
<dbReference type="InterPro" id="IPR018000">
    <property type="entry name" value="Neurotransmitter_ion_chnl_CS"/>
</dbReference>
<evidence type="ECO:0000256" key="1">
    <source>
        <dbReference type="ARBA" id="ARBA00004370"/>
    </source>
</evidence>
<dbReference type="GO" id="GO:0016020">
    <property type="term" value="C:membrane"/>
    <property type="evidence" value="ECO:0007669"/>
    <property type="project" value="UniProtKB-SubCell"/>
</dbReference>
<feature type="domain" description="Neurotransmitter-gated ion-channel ligand-binding" evidence="4">
    <location>
        <begin position="202"/>
        <end position="286"/>
    </location>
</feature>
<evidence type="ECO:0000256" key="2">
    <source>
        <dbReference type="ARBA" id="ARBA00023136"/>
    </source>
</evidence>
<keyword evidence="2 3" id="KW-0472">Membrane</keyword>
<dbReference type="AlphaFoldDB" id="A0AAF3J955"/>